<comment type="caution">
    <text evidence="1">The sequence shown here is derived from an EMBL/GenBank/DDBJ whole genome shotgun (WGS) entry which is preliminary data.</text>
</comment>
<evidence type="ECO:0000313" key="1">
    <source>
        <dbReference type="EMBL" id="KKN08154.1"/>
    </source>
</evidence>
<accession>A0A0F9MR57</accession>
<proteinExistence type="predicted"/>
<gene>
    <name evidence="1" type="ORF">LCGC14_1059660</name>
</gene>
<protein>
    <submittedName>
        <fullName evidence="1">Uncharacterized protein</fullName>
    </submittedName>
</protein>
<name>A0A0F9MR57_9ZZZZ</name>
<dbReference type="EMBL" id="LAZR01004488">
    <property type="protein sequence ID" value="KKN08154.1"/>
    <property type="molecule type" value="Genomic_DNA"/>
</dbReference>
<sequence length="45" mass="5379">MQVETDFTSGLHTLAFEKSKMRINLTKEEGDEFEAWFNRKLKEDK</sequence>
<reference evidence="1" key="1">
    <citation type="journal article" date="2015" name="Nature">
        <title>Complex archaea that bridge the gap between prokaryotes and eukaryotes.</title>
        <authorList>
            <person name="Spang A."/>
            <person name="Saw J.H."/>
            <person name="Jorgensen S.L."/>
            <person name="Zaremba-Niedzwiedzka K."/>
            <person name="Martijn J."/>
            <person name="Lind A.E."/>
            <person name="van Eijk R."/>
            <person name="Schleper C."/>
            <person name="Guy L."/>
            <person name="Ettema T.J."/>
        </authorList>
    </citation>
    <scope>NUCLEOTIDE SEQUENCE</scope>
</reference>
<dbReference type="AlphaFoldDB" id="A0A0F9MR57"/>
<organism evidence="1">
    <name type="scientific">marine sediment metagenome</name>
    <dbReference type="NCBI Taxonomy" id="412755"/>
    <lineage>
        <taxon>unclassified sequences</taxon>
        <taxon>metagenomes</taxon>
        <taxon>ecological metagenomes</taxon>
    </lineage>
</organism>